<sequence>MRATPHTARRGLDASSTVHQFLIWRMKSMLRIFVEMSGLLISHPSHLTLTRMRLVETVLII</sequence>
<accession>C4J7U7</accession>
<name>C4J7U7_MAIZE</name>
<reference evidence="1" key="2">
    <citation type="submission" date="2012-06" db="EMBL/GenBank/DDBJ databases">
        <authorList>
            <person name="Yu Y."/>
            <person name="Currie J."/>
            <person name="Lomeli R."/>
            <person name="Angelova A."/>
            <person name="Collura K."/>
            <person name="Wissotski M."/>
            <person name="Campos D."/>
            <person name="Kudrna D."/>
            <person name="Golser W."/>
            <person name="Ashely E."/>
            <person name="Descour A."/>
            <person name="Fernandes J."/>
            <person name="Soderlund C."/>
            <person name="Walbot V."/>
        </authorList>
    </citation>
    <scope>NUCLEOTIDE SEQUENCE</scope>
    <source>
        <strain evidence="1">B73</strain>
    </source>
</reference>
<protein>
    <submittedName>
        <fullName evidence="1">Uncharacterized protein</fullName>
    </submittedName>
</protein>
<dbReference type="AlphaFoldDB" id="C4J7U7"/>
<organism evidence="1">
    <name type="scientific">Zea mays</name>
    <name type="common">Maize</name>
    <dbReference type="NCBI Taxonomy" id="4577"/>
    <lineage>
        <taxon>Eukaryota</taxon>
        <taxon>Viridiplantae</taxon>
        <taxon>Streptophyta</taxon>
        <taxon>Embryophyta</taxon>
        <taxon>Tracheophyta</taxon>
        <taxon>Spermatophyta</taxon>
        <taxon>Magnoliopsida</taxon>
        <taxon>Liliopsida</taxon>
        <taxon>Poales</taxon>
        <taxon>Poaceae</taxon>
        <taxon>PACMAD clade</taxon>
        <taxon>Panicoideae</taxon>
        <taxon>Andropogonodae</taxon>
        <taxon>Andropogoneae</taxon>
        <taxon>Tripsacinae</taxon>
        <taxon>Zea</taxon>
    </lineage>
</organism>
<evidence type="ECO:0000313" key="1">
    <source>
        <dbReference type="EMBL" id="ACR37247.1"/>
    </source>
</evidence>
<proteinExistence type="evidence at transcript level"/>
<dbReference type="EMBL" id="BT086894">
    <property type="protein sequence ID" value="ACR37247.1"/>
    <property type="molecule type" value="mRNA"/>
</dbReference>
<reference evidence="1" key="1">
    <citation type="journal article" date="2009" name="PLoS Genet.">
        <title>Sequencing, mapping, and analysis of 27,455 maize full-length cDNAs.</title>
        <authorList>
            <person name="Soderlund C."/>
            <person name="Descour A."/>
            <person name="Kudrna D."/>
            <person name="Bomhoff M."/>
            <person name="Boyd L."/>
            <person name="Currie J."/>
            <person name="Angelova A."/>
            <person name="Collura K."/>
            <person name="Wissotski M."/>
            <person name="Ashley E."/>
            <person name="Morrow D."/>
            <person name="Fernandes J."/>
            <person name="Walbot V."/>
            <person name="Yu Y."/>
        </authorList>
    </citation>
    <scope>NUCLEOTIDE SEQUENCE</scope>
    <source>
        <strain evidence="1">B73</strain>
    </source>
</reference>